<dbReference type="Proteomes" id="UP000231453">
    <property type="component" value="Unassembled WGS sequence"/>
</dbReference>
<dbReference type="EMBL" id="PFPL01000018">
    <property type="protein sequence ID" value="PIZ96554.1"/>
    <property type="molecule type" value="Genomic_DNA"/>
</dbReference>
<evidence type="ECO:0000313" key="1">
    <source>
        <dbReference type="EMBL" id="PIZ96554.1"/>
    </source>
</evidence>
<name>A0A2M7VBZ3_9BACT</name>
<accession>A0A2M7VBZ3</accession>
<evidence type="ECO:0000313" key="2">
    <source>
        <dbReference type="Proteomes" id="UP000231453"/>
    </source>
</evidence>
<comment type="caution">
    <text evidence="1">The sequence shown here is derived from an EMBL/GenBank/DDBJ whole genome shotgun (WGS) entry which is preliminary data.</text>
</comment>
<sequence length="217" mass="23371">MTKFGVGLLRHEEDDLQGLEARLLSDLGDVVILHDDVGQLSLVGADLAVVDRLLEQDLGLLGVDSLTQEQPVDRLVDLPLGLELSGDVLTVLLEDTVGVVDVTLVVECNVPETVHVDLLDGLGGLHDVVVDVGDVREDAGTAHLSFHLLCRVGRELATLNGRPQTTSCLLDGHEGHRVTSVVGEIPHWDSHRFVEAVVPHLGGALVTHCFLIHLSWL</sequence>
<organism evidence="1 2">
    <name type="scientific">Candidatus Magasanikbacteria bacterium CG_4_10_14_0_2_um_filter_33_14</name>
    <dbReference type="NCBI Taxonomy" id="1974636"/>
    <lineage>
        <taxon>Bacteria</taxon>
        <taxon>Candidatus Magasanikiibacteriota</taxon>
    </lineage>
</organism>
<gene>
    <name evidence="1" type="ORF">COX80_01045</name>
</gene>
<proteinExistence type="predicted"/>
<protein>
    <submittedName>
        <fullName evidence="1">Uncharacterized protein</fullName>
    </submittedName>
</protein>
<reference evidence="2" key="1">
    <citation type="submission" date="2017-09" db="EMBL/GenBank/DDBJ databases">
        <title>Depth-based differentiation of microbial function through sediment-hosted aquifers and enrichment of novel symbionts in the deep terrestrial subsurface.</title>
        <authorList>
            <person name="Probst A.J."/>
            <person name="Ladd B."/>
            <person name="Jarett J.K."/>
            <person name="Geller-Mcgrath D.E."/>
            <person name="Sieber C.M.K."/>
            <person name="Emerson J.B."/>
            <person name="Anantharaman K."/>
            <person name="Thomas B.C."/>
            <person name="Malmstrom R."/>
            <person name="Stieglmeier M."/>
            <person name="Klingl A."/>
            <person name="Woyke T."/>
            <person name="Ryan C.M."/>
            <person name="Banfield J.F."/>
        </authorList>
    </citation>
    <scope>NUCLEOTIDE SEQUENCE [LARGE SCALE GENOMIC DNA]</scope>
</reference>
<dbReference type="AlphaFoldDB" id="A0A2M7VBZ3"/>